<name>A0A0A9BLX9_ARUDO</name>
<evidence type="ECO:0000313" key="1">
    <source>
        <dbReference type="EMBL" id="JAD63133.1"/>
    </source>
</evidence>
<reference evidence="1" key="1">
    <citation type="submission" date="2014-09" db="EMBL/GenBank/DDBJ databases">
        <authorList>
            <person name="Magalhaes I.L.F."/>
            <person name="Oliveira U."/>
            <person name="Santos F.R."/>
            <person name="Vidigal T.H.D.A."/>
            <person name="Brescovit A.D."/>
            <person name="Santos A.J."/>
        </authorList>
    </citation>
    <scope>NUCLEOTIDE SEQUENCE</scope>
    <source>
        <tissue evidence="1">Shoot tissue taken approximately 20 cm above the soil surface</tissue>
    </source>
</reference>
<accession>A0A0A9BLX9</accession>
<reference evidence="1" key="2">
    <citation type="journal article" date="2015" name="Data Brief">
        <title>Shoot transcriptome of the giant reed, Arundo donax.</title>
        <authorList>
            <person name="Barrero R.A."/>
            <person name="Guerrero F.D."/>
            <person name="Moolhuijzen P."/>
            <person name="Goolsby J.A."/>
            <person name="Tidwell J."/>
            <person name="Bellgard S.E."/>
            <person name="Bellgard M.I."/>
        </authorList>
    </citation>
    <scope>NUCLEOTIDE SEQUENCE</scope>
    <source>
        <tissue evidence="1">Shoot tissue taken approximately 20 cm above the soil surface</tissue>
    </source>
</reference>
<organism evidence="1">
    <name type="scientific">Arundo donax</name>
    <name type="common">Giant reed</name>
    <name type="synonym">Donax arundinaceus</name>
    <dbReference type="NCBI Taxonomy" id="35708"/>
    <lineage>
        <taxon>Eukaryota</taxon>
        <taxon>Viridiplantae</taxon>
        <taxon>Streptophyta</taxon>
        <taxon>Embryophyta</taxon>
        <taxon>Tracheophyta</taxon>
        <taxon>Spermatophyta</taxon>
        <taxon>Magnoliopsida</taxon>
        <taxon>Liliopsida</taxon>
        <taxon>Poales</taxon>
        <taxon>Poaceae</taxon>
        <taxon>PACMAD clade</taxon>
        <taxon>Arundinoideae</taxon>
        <taxon>Arundineae</taxon>
        <taxon>Arundo</taxon>
    </lineage>
</organism>
<proteinExistence type="predicted"/>
<sequence>MANILYEQDSRGFSKTNQKKLFEITYCLVTIRYIVGYHSCGVAYYKFIIIQICHIMSSHRLNGLRCLQITIHTNNNQCLLWDGAKQN</sequence>
<dbReference type="EMBL" id="GBRH01234762">
    <property type="protein sequence ID" value="JAD63133.1"/>
    <property type="molecule type" value="Transcribed_RNA"/>
</dbReference>
<protein>
    <submittedName>
        <fullName evidence="1">Uncharacterized protein</fullName>
    </submittedName>
</protein>
<dbReference type="AlphaFoldDB" id="A0A0A9BLX9"/>